<keyword evidence="1" id="KW-0732">Signal</keyword>
<dbReference type="WBParaSite" id="BXY_1086800.1">
    <property type="protein sequence ID" value="BXY_1086800.1"/>
    <property type="gene ID" value="BXY_1086800"/>
</dbReference>
<evidence type="ECO:0000313" key="3">
    <source>
        <dbReference type="Proteomes" id="UP000095284"/>
    </source>
</evidence>
<evidence type="ECO:0000313" key="5">
    <source>
        <dbReference type="WBParaSite" id="BXY_1086800.1"/>
    </source>
</evidence>
<dbReference type="Proteomes" id="UP000582659">
    <property type="component" value="Unassembled WGS sequence"/>
</dbReference>
<accession>A0A1I7SCW4</accession>
<gene>
    <name evidence="2" type="ORF">BXYJ_LOCUS3207</name>
</gene>
<name>A0A1I7SCW4_BURXY</name>
<sequence>MQFKVFVVLALLFGVAFALPTEVKPMEVKLTEVQSAGEVLGPAGLCKQWVAPCHQWCWQHNYKRGVCRNRQCWCQTV</sequence>
<feature type="signal peptide" evidence="1">
    <location>
        <begin position="1"/>
        <end position="18"/>
    </location>
</feature>
<reference evidence="2" key="2">
    <citation type="submission" date="2020-09" db="EMBL/GenBank/DDBJ databases">
        <authorList>
            <person name="Kikuchi T."/>
        </authorList>
    </citation>
    <scope>NUCLEOTIDE SEQUENCE</scope>
    <source>
        <strain evidence="2">Ka4C1</strain>
    </source>
</reference>
<evidence type="ECO:0000313" key="2">
    <source>
        <dbReference type="EMBL" id="CAD5213792.1"/>
    </source>
</evidence>
<protein>
    <submittedName>
        <fullName evidence="2">(pine wood nematode) hypothetical protein</fullName>
    </submittedName>
</protein>
<evidence type="ECO:0000313" key="4">
    <source>
        <dbReference type="Proteomes" id="UP000659654"/>
    </source>
</evidence>
<evidence type="ECO:0000256" key="1">
    <source>
        <dbReference type="SAM" id="SignalP"/>
    </source>
</evidence>
<dbReference type="Proteomes" id="UP000659654">
    <property type="component" value="Unassembled WGS sequence"/>
</dbReference>
<organism evidence="3 5">
    <name type="scientific">Bursaphelenchus xylophilus</name>
    <name type="common">Pinewood nematode worm</name>
    <name type="synonym">Aphelenchoides xylophilus</name>
    <dbReference type="NCBI Taxonomy" id="6326"/>
    <lineage>
        <taxon>Eukaryota</taxon>
        <taxon>Metazoa</taxon>
        <taxon>Ecdysozoa</taxon>
        <taxon>Nematoda</taxon>
        <taxon>Chromadorea</taxon>
        <taxon>Rhabditida</taxon>
        <taxon>Tylenchina</taxon>
        <taxon>Tylenchomorpha</taxon>
        <taxon>Aphelenchoidea</taxon>
        <taxon>Aphelenchoididae</taxon>
        <taxon>Bursaphelenchus</taxon>
    </lineage>
</organism>
<reference evidence="5" key="1">
    <citation type="submission" date="2016-11" db="UniProtKB">
        <authorList>
            <consortium name="WormBaseParasite"/>
        </authorList>
    </citation>
    <scope>IDENTIFICATION</scope>
</reference>
<dbReference type="EMBL" id="CAJFDI010000002">
    <property type="protein sequence ID" value="CAD5213792.1"/>
    <property type="molecule type" value="Genomic_DNA"/>
</dbReference>
<dbReference type="AlphaFoldDB" id="A0A1I7SCW4"/>
<dbReference type="EMBL" id="CAJFCV020000002">
    <property type="protein sequence ID" value="CAG9093358.1"/>
    <property type="molecule type" value="Genomic_DNA"/>
</dbReference>
<feature type="chain" id="PRO_5036022135" evidence="1">
    <location>
        <begin position="19"/>
        <end position="77"/>
    </location>
</feature>
<dbReference type="Proteomes" id="UP000095284">
    <property type="component" value="Unplaced"/>
</dbReference>
<proteinExistence type="predicted"/>
<keyword evidence="4" id="KW-1185">Reference proteome</keyword>